<feature type="domain" description="Tyrosine-protein phosphatase" evidence="1">
    <location>
        <begin position="5"/>
        <end position="118"/>
    </location>
</feature>
<keyword evidence="3" id="KW-1185">Reference proteome</keyword>
<dbReference type="SUPFAM" id="SSF52799">
    <property type="entry name" value="(Phosphotyrosine protein) phosphatases II"/>
    <property type="match status" value="1"/>
</dbReference>
<dbReference type="Proteomes" id="UP000053240">
    <property type="component" value="Unassembled WGS sequence"/>
</dbReference>
<dbReference type="Gene3D" id="3.90.190.10">
    <property type="entry name" value="Protein tyrosine phosphatase superfamily"/>
    <property type="match status" value="1"/>
</dbReference>
<dbReference type="InParanoid" id="A0A0N1IHG4"/>
<dbReference type="EMBL" id="KQ460186">
    <property type="protein sequence ID" value="KPJ17221.1"/>
    <property type="molecule type" value="Genomic_DNA"/>
</dbReference>
<sequence>MQGISYWPTAKGQSLDLAGVRVSLEDVTCTVHWTERKLALSNGKTVLNVTHYQINVFPAKISCSPLVLLCDRVLASTFSGRLSNQLRGACVQCGAGAGRSALLAILLVAMCQVRAGDVRLCGNIALPTTSKKNIILQDGKRASGHMNSPKWRSELCP</sequence>
<gene>
    <name evidence="2" type="ORF">RR48_01055</name>
</gene>
<dbReference type="GO" id="GO:0004725">
    <property type="term" value="F:protein tyrosine phosphatase activity"/>
    <property type="evidence" value="ECO:0007669"/>
    <property type="project" value="InterPro"/>
</dbReference>
<organism evidence="2 3">
    <name type="scientific">Papilio machaon</name>
    <name type="common">Old World swallowtail butterfly</name>
    <dbReference type="NCBI Taxonomy" id="76193"/>
    <lineage>
        <taxon>Eukaryota</taxon>
        <taxon>Metazoa</taxon>
        <taxon>Ecdysozoa</taxon>
        <taxon>Arthropoda</taxon>
        <taxon>Hexapoda</taxon>
        <taxon>Insecta</taxon>
        <taxon>Pterygota</taxon>
        <taxon>Neoptera</taxon>
        <taxon>Endopterygota</taxon>
        <taxon>Lepidoptera</taxon>
        <taxon>Glossata</taxon>
        <taxon>Ditrysia</taxon>
        <taxon>Papilionoidea</taxon>
        <taxon>Papilionidae</taxon>
        <taxon>Papilioninae</taxon>
        <taxon>Papilio</taxon>
    </lineage>
</organism>
<evidence type="ECO:0000313" key="3">
    <source>
        <dbReference type="Proteomes" id="UP000053240"/>
    </source>
</evidence>
<reference evidence="2 3" key="1">
    <citation type="journal article" date="2015" name="Nat. Commun.">
        <title>Outbred genome sequencing and CRISPR/Cas9 gene editing in butterflies.</title>
        <authorList>
            <person name="Li X."/>
            <person name="Fan D."/>
            <person name="Zhang W."/>
            <person name="Liu G."/>
            <person name="Zhang L."/>
            <person name="Zhao L."/>
            <person name="Fang X."/>
            <person name="Chen L."/>
            <person name="Dong Y."/>
            <person name="Chen Y."/>
            <person name="Ding Y."/>
            <person name="Zhao R."/>
            <person name="Feng M."/>
            <person name="Zhu Y."/>
            <person name="Feng Y."/>
            <person name="Jiang X."/>
            <person name="Zhu D."/>
            <person name="Xiang H."/>
            <person name="Feng X."/>
            <person name="Li S."/>
            <person name="Wang J."/>
            <person name="Zhang G."/>
            <person name="Kronforst M.R."/>
            <person name="Wang W."/>
        </authorList>
    </citation>
    <scope>NUCLEOTIDE SEQUENCE [LARGE SCALE GENOMIC DNA]</scope>
    <source>
        <strain evidence="2">Ya'a_city_454_Pm</strain>
        <tissue evidence="2">Whole body</tissue>
    </source>
</reference>
<accession>A0A0N1IHG4</accession>
<dbReference type="InterPro" id="IPR029021">
    <property type="entry name" value="Prot-tyrosine_phosphatase-like"/>
</dbReference>
<evidence type="ECO:0000259" key="1">
    <source>
        <dbReference type="Pfam" id="PF00102"/>
    </source>
</evidence>
<name>A0A0N1IHG4_PAPMA</name>
<proteinExistence type="predicted"/>
<dbReference type="Pfam" id="PF00102">
    <property type="entry name" value="Y_phosphatase"/>
    <property type="match status" value="1"/>
</dbReference>
<evidence type="ECO:0000313" key="2">
    <source>
        <dbReference type="EMBL" id="KPJ17221.1"/>
    </source>
</evidence>
<dbReference type="AlphaFoldDB" id="A0A0N1IHG4"/>
<dbReference type="InterPro" id="IPR000242">
    <property type="entry name" value="PTP_cat"/>
</dbReference>
<protein>
    <recommendedName>
        <fullName evidence="1">Tyrosine-protein phosphatase domain-containing protein</fullName>
    </recommendedName>
</protein>